<dbReference type="Pfam" id="PF02120">
    <property type="entry name" value="Flg_hook"/>
    <property type="match status" value="1"/>
</dbReference>
<dbReference type="CDD" id="cd17470">
    <property type="entry name" value="T3SS_Flik_C"/>
    <property type="match status" value="1"/>
</dbReference>
<sequence>MTAVPKQIDVVSQPAARRAAARDERSGGGEGFAVALGAREDRQPATTVGDAAADAASTGRGPADGDSNAALASISPSEMTPPLEGRDGAPADPRPEGLAAILAAFEAGPRHSAAAAGPTGEKAMATPAGSIPDTINPTARPVADLADGPREISAPRDPFAGLPDSMPDDARTDLFRRLDATAAAVFDGDAAPLRFAARGHGAPGNQVRADFVSMRTDFAPAGRGDDRGAVAATFAARNGALGRLVADDAAQPSAASIDAADDAVAGVRAGATQDGSRKVANAGATATVDALSPGVRPGSVRDEAKGGDAATERHPATKTESSTVFPEPAASAGPSAPGTIATVPPMRQVASALGSAFGEFRAAPDSAETTGNLRLRAGGAALKTVQIQLQPAHFGKVDVTLKLIDGQLAIQLMASEPETVMRLKDDTEGLKSLLSQSGFAVDDAAISIGLRDPGQARATSPGFADGTPHGASADGGAPNGDASQNPSGGQRGAAGQGGASGDGQGTRITADAQTARSDLDRSVYL</sequence>
<accession>A0A6L9MD52</accession>
<feature type="compositionally biased region" description="Basic and acidic residues" evidence="1">
    <location>
        <begin position="299"/>
        <end position="317"/>
    </location>
</feature>
<keyword evidence="4" id="KW-1185">Reference proteome</keyword>
<evidence type="ECO:0000313" key="4">
    <source>
        <dbReference type="Proteomes" id="UP000476332"/>
    </source>
</evidence>
<feature type="region of interest" description="Disordered" evidence="1">
    <location>
        <begin position="452"/>
        <end position="525"/>
    </location>
</feature>
<dbReference type="EMBL" id="JAAAMJ010000001">
    <property type="protein sequence ID" value="NDV85735.1"/>
    <property type="molecule type" value="Genomic_DNA"/>
</dbReference>
<evidence type="ECO:0000313" key="3">
    <source>
        <dbReference type="EMBL" id="NDV85735.1"/>
    </source>
</evidence>
<name>A0A6L9MD52_9HYPH</name>
<evidence type="ECO:0000256" key="1">
    <source>
        <dbReference type="SAM" id="MobiDB-lite"/>
    </source>
</evidence>
<feature type="compositionally biased region" description="Low complexity" evidence="1">
    <location>
        <begin position="326"/>
        <end position="336"/>
    </location>
</feature>
<dbReference type="Gene3D" id="3.30.750.140">
    <property type="match status" value="1"/>
</dbReference>
<gene>
    <name evidence="3" type="ORF">GTW51_03365</name>
</gene>
<dbReference type="InterPro" id="IPR038610">
    <property type="entry name" value="FliK-like_C_sf"/>
</dbReference>
<organism evidence="3 4">
    <name type="scientific">Aurantimonas aggregata</name>
    <dbReference type="NCBI Taxonomy" id="2047720"/>
    <lineage>
        <taxon>Bacteria</taxon>
        <taxon>Pseudomonadati</taxon>
        <taxon>Pseudomonadota</taxon>
        <taxon>Alphaproteobacteria</taxon>
        <taxon>Hyphomicrobiales</taxon>
        <taxon>Aurantimonadaceae</taxon>
        <taxon>Aurantimonas</taxon>
    </lineage>
</organism>
<reference evidence="3 4" key="1">
    <citation type="submission" date="2020-01" db="EMBL/GenBank/DDBJ databases">
        <title>Genomes of bacteria type strains.</title>
        <authorList>
            <person name="Chen J."/>
            <person name="Zhu S."/>
            <person name="Chen J."/>
        </authorList>
    </citation>
    <scope>NUCLEOTIDE SEQUENCE [LARGE SCALE GENOMIC DNA]</scope>
    <source>
        <strain evidence="3 4">KCTC 52919</strain>
    </source>
</reference>
<protein>
    <recommendedName>
        <fullName evidence="2">Flagellar hook-length control protein-like C-terminal domain-containing protein</fullName>
    </recommendedName>
</protein>
<dbReference type="InterPro" id="IPR021136">
    <property type="entry name" value="Flagellar_hook_control-like_C"/>
</dbReference>
<feature type="domain" description="Flagellar hook-length control protein-like C-terminal" evidence="2">
    <location>
        <begin position="382"/>
        <end position="449"/>
    </location>
</feature>
<feature type="region of interest" description="Disordered" evidence="1">
    <location>
        <begin position="112"/>
        <end position="136"/>
    </location>
</feature>
<dbReference type="Proteomes" id="UP000476332">
    <property type="component" value="Unassembled WGS sequence"/>
</dbReference>
<dbReference type="RefSeq" id="WP_163042436.1">
    <property type="nucleotide sequence ID" value="NZ_JAAAMJ010000001.1"/>
</dbReference>
<feature type="compositionally biased region" description="Gly residues" evidence="1">
    <location>
        <begin position="489"/>
        <end position="504"/>
    </location>
</feature>
<evidence type="ECO:0000259" key="2">
    <source>
        <dbReference type="Pfam" id="PF02120"/>
    </source>
</evidence>
<feature type="compositionally biased region" description="Basic and acidic residues" evidence="1">
    <location>
        <begin position="84"/>
        <end position="94"/>
    </location>
</feature>
<feature type="region of interest" description="Disordered" evidence="1">
    <location>
        <begin position="1"/>
        <end position="94"/>
    </location>
</feature>
<proteinExistence type="predicted"/>
<feature type="region of interest" description="Disordered" evidence="1">
    <location>
        <begin position="290"/>
        <end position="336"/>
    </location>
</feature>
<dbReference type="AlphaFoldDB" id="A0A6L9MD52"/>
<comment type="caution">
    <text evidence="3">The sequence shown here is derived from an EMBL/GenBank/DDBJ whole genome shotgun (WGS) entry which is preliminary data.</text>
</comment>